<dbReference type="PANTHER" id="PTHR14084">
    <property type="entry name" value="KYNURENINASE"/>
    <property type="match status" value="1"/>
</dbReference>
<dbReference type="RefSeq" id="WP_147683768.1">
    <property type="nucleotide sequence ID" value="NZ_VDUX01000001.1"/>
</dbReference>
<evidence type="ECO:0000256" key="1">
    <source>
        <dbReference type="ARBA" id="ARBA00022642"/>
    </source>
</evidence>
<evidence type="ECO:0000256" key="2">
    <source>
        <dbReference type="ARBA" id="ARBA00022801"/>
    </source>
</evidence>
<keyword evidence="1 5" id="KW-0662">Pyridine nucleotide biosynthesis</keyword>
<keyword evidence="3 5" id="KW-0663">Pyridoxal phosphate</keyword>
<dbReference type="Gene3D" id="3.90.1150.10">
    <property type="entry name" value="Aspartate Aminotransferase, domain 1"/>
    <property type="match status" value="1"/>
</dbReference>
<evidence type="ECO:0000256" key="4">
    <source>
        <dbReference type="NCBIfam" id="TIGR01814"/>
    </source>
</evidence>
<dbReference type="OrthoDB" id="9812626at2"/>
<evidence type="ECO:0000256" key="3">
    <source>
        <dbReference type="ARBA" id="ARBA00022898"/>
    </source>
</evidence>
<dbReference type="GO" id="GO:0019441">
    <property type="term" value="P:L-tryptophan catabolic process to kynurenine"/>
    <property type="evidence" value="ECO:0007669"/>
    <property type="project" value="TreeGrafter"/>
</dbReference>
<name>A0A5C8NPR3_9ACTN</name>
<evidence type="ECO:0000313" key="7">
    <source>
        <dbReference type="EMBL" id="TXL63292.1"/>
    </source>
</evidence>
<dbReference type="InterPro" id="IPR015421">
    <property type="entry name" value="PyrdxlP-dep_Trfase_major"/>
</dbReference>
<dbReference type="GO" id="GO:0009435">
    <property type="term" value="P:NAD+ biosynthetic process"/>
    <property type="evidence" value="ECO:0007669"/>
    <property type="project" value="UniProtKB-UniRule"/>
</dbReference>
<dbReference type="EC" id="3.7.1.3" evidence="4 5"/>
<dbReference type="UniPathway" id="UPA00334">
    <property type="reaction ID" value="UER00455"/>
</dbReference>
<dbReference type="NCBIfam" id="TIGR01814">
    <property type="entry name" value="kynureninase"/>
    <property type="match status" value="1"/>
</dbReference>
<proteinExistence type="inferred from homology"/>
<reference evidence="7 8" key="1">
    <citation type="submission" date="2019-06" db="EMBL/GenBank/DDBJ databases">
        <title>Aeromicrobium sp. nov., isolated from a maize field.</title>
        <authorList>
            <person name="Lin S.-Y."/>
            <person name="Tsai C.-F."/>
            <person name="Young C.-C."/>
        </authorList>
    </citation>
    <scope>NUCLEOTIDE SEQUENCE [LARGE SCALE GENOMIC DNA]</scope>
    <source>
        <strain evidence="7 8">CC-CFT486</strain>
    </source>
</reference>
<dbReference type="AlphaFoldDB" id="A0A5C8NPR3"/>
<dbReference type="InterPro" id="IPR015424">
    <property type="entry name" value="PyrdxlP-dep_Trfase"/>
</dbReference>
<dbReference type="Proteomes" id="UP000321571">
    <property type="component" value="Unassembled WGS sequence"/>
</dbReference>
<dbReference type="SUPFAM" id="SSF53383">
    <property type="entry name" value="PLP-dependent transferases"/>
    <property type="match status" value="1"/>
</dbReference>
<protein>
    <recommendedName>
        <fullName evidence="4 5">Kynureninase</fullName>
        <ecNumber evidence="4 5">3.7.1.3</ecNumber>
    </recommendedName>
</protein>
<keyword evidence="8" id="KW-1185">Reference proteome</keyword>
<comment type="similarity">
    <text evidence="5">Belongs to the kynureninase family.</text>
</comment>
<keyword evidence="2 5" id="KW-0378">Hydrolase</keyword>
<gene>
    <name evidence="7" type="primary">kynU</name>
    <name evidence="7" type="ORF">FHP06_03440</name>
</gene>
<feature type="domain" description="Aminotransferase class V" evidence="6">
    <location>
        <begin position="84"/>
        <end position="352"/>
    </location>
</feature>
<dbReference type="InterPro" id="IPR015422">
    <property type="entry name" value="PyrdxlP-dep_Trfase_small"/>
</dbReference>
<evidence type="ECO:0000256" key="5">
    <source>
        <dbReference type="PIRNR" id="PIRNR038800"/>
    </source>
</evidence>
<dbReference type="PIRSF" id="PIRSF038800">
    <property type="entry name" value="KYNU"/>
    <property type="match status" value="1"/>
</dbReference>
<dbReference type="GO" id="GO:0030170">
    <property type="term" value="F:pyridoxal phosphate binding"/>
    <property type="evidence" value="ECO:0007669"/>
    <property type="project" value="UniProtKB-UniRule"/>
</dbReference>
<dbReference type="GO" id="GO:0030429">
    <property type="term" value="F:kynureninase activity"/>
    <property type="evidence" value="ECO:0007669"/>
    <property type="project" value="UniProtKB-UniRule"/>
</dbReference>
<comment type="pathway">
    <text evidence="5">Amino-acid degradation; L-kynurenine degradation; L-alanine and anthranilate from L-kynurenine: step 1/1.</text>
</comment>
<dbReference type="GO" id="GO:0043420">
    <property type="term" value="P:anthranilate metabolic process"/>
    <property type="evidence" value="ECO:0007669"/>
    <property type="project" value="TreeGrafter"/>
</dbReference>
<comment type="catalytic activity">
    <reaction evidence="5">
        <text>L-kynurenine + H2O = anthranilate + L-alanine + H(+)</text>
        <dbReference type="Rhea" id="RHEA:16813"/>
        <dbReference type="ChEBI" id="CHEBI:15377"/>
        <dbReference type="ChEBI" id="CHEBI:15378"/>
        <dbReference type="ChEBI" id="CHEBI:16567"/>
        <dbReference type="ChEBI" id="CHEBI:57959"/>
        <dbReference type="ChEBI" id="CHEBI:57972"/>
        <dbReference type="EC" id="3.7.1.3"/>
    </reaction>
</comment>
<dbReference type="InterPro" id="IPR000192">
    <property type="entry name" value="Aminotrans_V_dom"/>
</dbReference>
<comment type="catalytic activity">
    <reaction evidence="5">
        <text>3-hydroxy-L-kynurenine + H2O = 3-hydroxyanthranilate + L-alanine + H(+)</text>
        <dbReference type="Rhea" id="RHEA:25143"/>
        <dbReference type="ChEBI" id="CHEBI:15377"/>
        <dbReference type="ChEBI" id="CHEBI:15378"/>
        <dbReference type="ChEBI" id="CHEBI:36559"/>
        <dbReference type="ChEBI" id="CHEBI:57972"/>
        <dbReference type="ChEBI" id="CHEBI:58125"/>
        <dbReference type="EC" id="3.7.1.3"/>
    </reaction>
</comment>
<comment type="pathway">
    <text evidence="5">Cofactor biosynthesis; NAD(+) biosynthesis; quinolinate from L-kynurenine: step 2/3.</text>
</comment>
<organism evidence="7 8">
    <name type="scientific">Aeromicrobium terrae</name>
    <dbReference type="NCBI Taxonomy" id="2498846"/>
    <lineage>
        <taxon>Bacteria</taxon>
        <taxon>Bacillati</taxon>
        <taxon>Actinomycetota</taxon>
        <taxon>Actinomycetes</taxon>
        <taxon>Propionibacteriales</taxon>
        <taxon>Nocardioidaceae</taxon>
        <taxon>Aeromicrobium</taxon>
    </lineage>
</organism>
<dbReference type="InterPro" id="IPR010111">
    <property type="entry name" value="Kynureninase"/>
</dbReference>
<dbReference type="GO" id="GO:0097053">
    <property type="term" value="P:L-kynurenine catabolic process"/>
    <property type="evidence" value="ECO:0007669"/>
    <property type="project" value="UniProtKB-UniPathway"/>
</dbReference>
<dbReference type="PANTHER" id="PTHR14084:SF0">
    <property type="entry name" value="KYNURENINASE"/>
    <property type="match status" value="1"/>
</dbReference>
<sequence>MSTSARRVAAELDASDPLAPYRDRFLPADDVVAYLDGNSLGRTPRATAERLASFVTDEWARRLIRGWDEGWLDLPVDVGDELGAAVLGAAAGQTLVADSTTVNLFKVLHAACGLRPGRDEIVASAADFPTDRYVVEQVAAQRSMTVRWLQPDLVENVTPDVLGEVLGERTAVVSLSHVDYRSSALLDLPALTEQIHDSGALAVWDLCHSAGVVPTNLDEAGVDLAVGCTYKFLNAGPGAPAFLYVAREHLATADQPIMGWFSAADLFEMADAYRAATDVRRMLSGTPNVLGIVAVQCGVQLVAEAGIDAVRAKSTRLTSYLIDLLDEAGATVLSPRAADRRGSHVSIQVPDAAEAGRRLVEAGVIPDVRRPDLLRLGLSPLSTSFAEVLDGFDVLRSVVLPS</sequence>
<comment type="caution">
    <text evidence="7">The sequence shown here is derived from an EMBL/GenBank/DDBJ whole genome shotgun (WGS) entry which is preliminary data.</text>
</comment>
<evidence type="ECO:0000313" key="8">
    <source>
        <dbReference type="Proteomes" id="UP000321571"/>
    </source>
</evidence>
<dbReference type="Pfam" id="PF00266">
    <property type="entry name" value="Aminotran_5"/>
    <property type="match status" value="1"/>
</dbReference>
<accession>A0A5C8NPR3</accession>
<dbReference type="UniPathway" id="UPA00253">
    <property type="reaction ID" value="UER00329"/>
</dbReference>
<comment type="cofactor">
    <cofactor evidence="5">
        <name>pyridoxal 5'-phosphate</name>
        <dbReference type="ChEBI" id="CHEBI:597326"/>
    </cofactor>
</comment>
<dbReference type="GO" id="GO:0005737">
    <property type="term" value="C:cytoplasm"/>
    <property type="evidence" value="ECO:0007669"/>
    <property type="project" value="UniProtKB-UniRule"/>
</dbReference>
<evidence type="ECO:0000259" key="6">
    <source>
        <dbReference type="Pfam" id="PF00266"/>
    </source>
</evidence>
<comment type="subunit">
    <text evidence="5">Homodimer.</text>
</comment>
<dbReference type="EMBL" id="VDUX01000001">
    <property type="protein sequence ID" value="TXL63292.1"/>
    <property type="molecule type" value="Genomic_DNA"/>
</dbReference>
<comment type="function">
    <text evidence="5">Catalyzes the cleavage of L-kynurenine (L-Kyn) and L-3-hydroxykynurenine (L-3OHKyn) into anthranilic acid (AA) and 3-hydroxyanthranilic acid (3-OHAA), respectively.</text>
</comment>
<dbReference type="Gene3D" id="3.40.640.10">
    <property type="entry name" value="Type I PLP-dependent aspartate aminotransferase-like (Major domain)"/>
    <property type="match status" value="1"/>
</dbReference>